<dbReference type="Proteomes" id="UP000183832">
    <property type="component" value="Unassembled WGS sequence"/>
</dbReference>
<evidence type="ECO:0000313" key="2">
    <source>
        <dbReference type="Proteomes" id="UP000183832"/>
    </source>
</evidence>
<reference evidence="1 2" key="1">
    <citation type="submission" date="2015-04" db="EMBL/GenBank/DDBJ databases">
        <authorList>
            <person name="Syromyatnikov M.Y."/>
            <person name="Popov V.N."/>
        </authorList>
    </citation>
    <scope>NUCLEOTIDE SEQUENCE [LARGE SCALE GENOMIC DNA]</scope>
</reference>
<protein>
    <submittedName>
        <fullName evidence="1">CLUMA_CG007759, isoform A</fullName>
    </submittedName>
</protein>
<dbReference type="AlphaFoldDB" id="A0A1J1I3S0"/>
<keyword evidence="2" id="KW-1185">Reference proteome</keyword>
<gene>
    <name evidence="1" type="ORF">CLUMA_CG007759</name>
</gene>
<name>A0A1J1I3S0_9DIPT</name>
<accession>A0A1J1I3S0</accession>
<evidence type="ECO:0000313" key="1">
    <source>
        <dbReference type="EMBL" id="CRK94244.1"/>
    </source>
</evidence>
<dbReference type="EMBL" id="CVRI01000038">
    <property type="protein sequence ID" value="CRK94244.1"/>
    <property type="molecule type" value="Genomic_DNA"/>
</dbReference>
<sequence length="96" mass="10986">MEKDSLQQATMFYSHIDVRFRICSDVDVENSISADQHDGNDLWEKNENLIEFTTEIICTNNLSPYKNLIVANENVATESREVIIIISLHIVSEVKS</sequence>
<organism evidence="1 2">
    <name type="scientific">Clunio marinus</name>
    <dbReference type="NCBI Taxonomy" id="568069"/>
    <lineage>
        <taxon>Eukaryota</taxon>
        <taxon>Metazoa</taxon>
        <taxon>Ecdysozoa</taxon>
        <taxon>Arthropoda</taxon>
        <taxon>Hexapoda</taxon>
        <taxon>Insecta</taxon>
        <taxon>Pterygota</taxon>
        <taxon>Neoptera</taxon>
        <taxon>Endopterygota</taxon>
        <taxon>Diptera</taxon>
        <taxon>Nematocera</taxon>
        <taxon>Chironomoidea</taxon>
        <taxon>Chironomidae</taxon>
        <taxon>Clunio</taxon>
    </lineage>
</organism>
<proteinExistence type="predicted"/>